<feature type="transmembrane region" description="Helical" evidence="1">
    <location>
        <begin position="21"/>
        <end position="43"/>
    </location>
</feature>
<keyword evidence="1" id="KW-0812">Transmembrane</keyword>
<protein>
    <submittedName>
        <fullName evidence="2">Uncharacterized protein</fullName>
    </submittedName>
</protein>
<evidence type="ECO:0000313" key="3">
    <source>
        <dbReference type="Proteomes" id="UP001595898"/>
    </source>
</evidence>
<name>A0ABD5PJZ7_9EURY</name>
<reference evidence="2 3" key="1">
    <citation type="journal article" date="2019" name="Int. J. Syst. Evol. Microbiol.">
        <title>The Global Catalogue of Microorganisms (GCM) 10K type strain sequencing project: providing services to taxonomists for standard genome sequencing and annotation.</title>
        <authorList>
            <consortium name="The Broad Institute Genomics Platform"/>
            <consortium name="The Broad Institute Genome Sequencing Center for Infectious Disease"/>
            <person name="Wu L."/>
            <person name="Ma J."/>
        </authorList>
    </citation>
    <scope>NUCLEOTIDE SEQUENCE [LARGE SCALE GENOMIC DNA]</scope>
    <source>
        <strain evidence="2 3">WLHS5</strain>
    </source>
</reference>
<evidence type="ECO:0000256" key="1">
    <source>
        <dbReference type="SAM" id="Phobius"/>
    </source>
</evidence>
<dbReference type="EMBL" id="JBHSFA010000002">
    <property type="protein sequence ID" value="MFC4540738.1"/>
    <property type="molecule type" value="Genomic_DNA"/>
</dbReference>
<feature type="transmembrane region" description="Helical" evidence="1">
    <location>
        <begin position="102"/>
        <end position="124"/>
    </location>
</feature>
<accession>A0ABD5PJZ7</accession>
<dbReference type="RefSeq" id="WP_250138899.1">
    <property type="nucleotide sequence ID" value="NZ_JALIQP010000001.1"/>
</dbReference>
<keyword evidence="3" id="KW-1185">Reference proteome</keyword>
<evidence type="ECO:0000313" key="2">
    <source>
        <dbReference type="EMBL" id="MFC4540738.1"/>
    </source>
</evidence>
<sequence length="238" mass="25585">MDDSEPISWRRDATTSRTVRVLWSLGVGTFFAAIGIIVFWRIFELTGQIGGQSIVVAVAIAIVATILALAASDRTEQHVEALGRRLPITTPADERLDRAMDAAIGAIVMMAVMGTLIVAGRIVSQRDLLAVGAGPFTGLAALTIPLALVAIVLAVFLKSVGTFDPEDEAIYLYDPDQAIDLDVIRDASIRQVGDTAIVKFEYDQPDGQYVQGPRRLTMPPAVAREVQALVRSKSSPAR</sequence>
<organism evidence="2 3">
    <name type="scientific">Halosolutus amylolyticus</name>
    <dbReference type="NCBI Taxonomy" id="2932267"/>
    <lineage>
        <taxon>Archaea</taxon>
        <taxon>Methanobacteriati</taxon>
        <taxon>Methanobacteriota</taxon>
        <taxon>Stenosarchaea group</taxon>
        <taxon>Halobacteria</taxon>
        <taxon>Halobacteriales</taxon>
        <taxon>Natrialbaceae</taxon>
        <taxon>Halosolutus</taxon>
    </lineage>
</organism>
<keyword evidence="1" id="KW-0472">Membrane</keyword>
<gene>
    <name evidence="2" type="ORF">ACFO5R_02200</name>
</gene>
<comment type="caution">
    <text evidence="2">The sequence shown here is derived from an EMBL/GenBank/DDBJ whole genome shotgun (WGS) entry which is preliminary data.</text>
</comment>
<dbReference type="Proteomes" id="UP001595898">
    <property type="component" value="Unassembled WGS sequence"/>
</dbReference>
<proteinExistence type="predicted"/>
<dbReference type="AlphaFoldDB" id="A0ABD5PJZ7"/>
<feature type="transmembrane region" description="Helical" evidence="1">
    <location>
        <begin position="136"/>
        <end position="157"/>
    </location>
</feature>
<feature type="transmembrane region" description="Helical" evidence="1">
    <location>
        <begin position="49"/>
        <end position="70"/>
    </location>
</feature>
<keyword evidence="1" id="KW-1133">Transmembrane helix</keyword>